<evidence type="ECO:0000256" key="6">
    <source>
        <dbReference type="PROSITE-ProRule" id="PRU00103"/>
    </source>
</evidence>
<dbReference type="Pfam" id="PF25476">
    <property type="entry name" value="Ribosomal_L19e_C"/>
    <property type="match status" value="2"/>
</dbReference>
<dbReference type="InterPro" id="IPR022716">
    <property type="entry name" value="Gcn1_N"/>
</dbReference>
<dbReference type="InterPro" id="IPR057259">
    <property type="entry name" value="Ribosomal_L19e"/>
</dbReference>
<evidence type="ECO:0000256" key="8">
    <source>
        <dbReference type="SAM" id="MobiDB-lite"/>
    </source>
</evidence>
<evidence type="ECO:0000256" key="3">
    <source>
        <dbReference type="ARBA" id="ARBA00022737"/>
    </source>
</evidence>
<evidence type="ECO:0000256" key="7">
    <source>
        <dbReference type="RuleBase" id="RU000574"/>
    </source>
</evidence>
<dbReference type="InterPro" id="IPR035970">
    <property type="entry name" value="60S_ribosomal_eL19_sf"/>
</dbReference>
<dbReference type="Pfam" id="PF24984">
    <property type="entry name" value="HEAT_EF3_GNC1"/>
    <property type="match status" value="1"/>
</dbReference>
<proteinExistence type="inferred from homology"/>
<evidence type="ECO:0000256" key="2">
    <source>
        <dbReference type="ARBA" id="ARBA00011082"/>
    </source>
</evidence>
<keyword evidence="12" id="KW-1185">Reference proteome</keyword>
<dbReference type="GO" id="GO:1904688">
    <property type="term" value="P:regulation of cytoplasmic translational initiation"/>
    <property type="evidence" value="ECO:0007669"/>
    <property type="project" value="UniProtKB-ARBA"/>
</dbReference>
<dbReference type="GO" id="GO:0034198">
    <property type="term" value="P:cellular response to amino acid starvation"/>
    <property type="evidence" value="ECO:0007669"/>
    <property type="project" value="TreeGrafter"/>
</dbReference>
<keyword evidence="4 7" id="KW-0689">Ribosomal protein</keyword>
<dbReference type="InterPro" id="IPR057546">
    <property type="entry name" value="HEAT_GCN1"/>
</dbReference>
<protein>
    <recommendedName>
        <fullName evidence="7">Ribosomal protein L19</fullName>
    </recommendedName>
</protein>
<dbReference type="InterPro" id="IPR056809">
    <property type="entry name" value="HEAT_GCN1_fung"/>
</dbReference>
<dbReference type="SUPFAM" id="SSF48371">
    <property type="entry name" value="ARM repeat"/>
    <property type="match status" value="4"/>
</dbReference>
<dbReference type="GO" id="GO:0006412">
    <property type="term" value="P:translation"/>
    <property type="evidence" value="ECO:0007669"/>
    <property type="project" value="InterPro"/>
</dbReference>
<comment type="caution">
    <text evidence="11">The sequence shown here is derived from an EMBL/GenBank/DDBJ whole genome shotgun (WGS) entry which is preliminary data.</text>
</comment>
<evidence type="ECO:0000256" key="4">
    <source>
        <dbReference type="ARBA" id="ARBA00022980"/>
    </source>
</evidence>
<sequence length="2899" mass="317387">MDTEANGDHGLDLGATRKILLSNSTKRRALELQGLNERLHADECQATEIVRMLAIFVDTYALYVDTRSRQAVEQCISTIASLPSASETLPPFVGFIEREAGKGGIAPANAFVLIRWCSMLIQHSAARKELWHAWGQRLVFAMTTALDLLFQSDTKASTITTALRVSRRAYRTLLKADFGSSALDVCITSLTAKASGPIAHHAIPLGIFAGVCSRLPGTDGIIRGRKSDYAAFYVREMLGSRVRLPAYIARSLHDFFSSFITVDDMKSDYIPAIEKSLLRAPEIVLNDLVTPIVLALPDDLDLSDLLLSNLLKPLLSNAKSSNADIREGVLRTFIATSSRCHEADVVRKIGDEIAAPLNSNKVSGAEQRVLHAKMLAALSGTQGLRRNTLLDHVAVAAKESNEAALGAELEAAGKAIGFALQQGEKIESPVMDAFTKGLGEKRLPMRRLWVLQLANIFWDIDDDALEGGHADAFADACLGKLIDIFNEIAANPIPATSSGQIGIAFMITALCLARFPRMKDLKSASILKKANVQDRVLALEPKPSFLLNPRVYSKLATDDDFVWFQRALVSALEHLPLSQQVDVVSVSWTQGLIFCIVAAGNSPKGRSSTLSTLRNTYVSKPEFIGRLVTLGLWQWLEDLELMAKDSAALAAKTGRGELHKIVRSICLPQDSFELKGQPIPEGTIEQQLASLVVLCRPQLLPRSSWIGLCIRTGTDPGALATRLSQDCLSRTLTVTEHSTWKNVAAFQSAAYDAAAELAFVAPNAITPLLVAQISLDLAPSQLTEIGPTEAAIYRTPEGTAFVNVLSKQAQAQPVSKNTKDYETLKWEEELRTQISQKKGQARKLTAEEQSKVNAQLAKESDIRTRVADVDARLRRGIGMIGALATGPPTEAEAWFGPSVKLLFEVIEAGAGLILGDTAALGYLQCANKTSGRLLAMRPFVGVATLRAAGITLLPENLLAEPLGDLVTRVLYRLRFLGEQRPFDTVTLSYILALVFLVLEHGGIDRADSEAADEQIILAVEFLSFHTETCSDVRLPREKLLDTLIHSMERFTQHFRAIKDCFSDLCRCIAPSMSEIETAAVIKGAIVADQSVRGAVLQAVSAELDLTEGTFYAEIWLAYHDDVEEHVEIAHEIWDEHQLRVREDSDMICLQYLESKDMQLRRAAARAVTGAVRHFPNGFDKILAELEERYAEYAKPRKPELDRYGMPVKKDLADPWEARHGIALAFGELADVFPQDQLTSFLQFLIEHGPLADKNNLVRDAMVEAATTVVTSRGKEQVEALMKLCETTLESSANTNQSQDLVSEAVVILYGALARHLPHGDPRVPKVVHRLLATLSTPSESVQYAVAQCLPPLVRASPDKASEYLKITMEEALHSKKYASRRGAAYGLAGIIKGRGLSALREGRMLSMLRAATENKKDANERQGAFLVYELLSLLLGQIFEPYVIQIVPQLLVGFGDTTTDVREACLDAAKTCFASLSSYGVKQILPTLLEGLDESQWRSKKGASDSLGAMAYLDPQQLAVSLPEIIPPLTEVLNDSHKEVRASAKRSLQRFGDVITNPEVKSQVDILLKALSDPTKYTDDALDALIRVNFIHYLDAPSLALVVRILERGLGERSGTKRKAAQIIGSLAHLTERKDLTQHLPILIAGLRVAIVDPVPATRATASKALGSTIEKLGEDALPDLIPDLMQTLKADTGAGDRLGSAQALSEVLAGLGTGRLEETLPTILQNVASSKASVREGFMSLFIFLPACFGQSFANYLAKIIPPILAGLADDIESIRETALRAGRLLVKNFATKSVDLLLPELERGLADDSYRIRLSSVELVGDLLFNLTGISGKTEAEDMEENATEAGQSLLEVLGQEKRDRVLSALYICRNDTSGLVRTAAITVWKALVSTPRTLRELIPTLTQLLIRRLASSNMEQKVIAGNALGELIRKAGEGVLASLLPTLEEGLQTSTDTDAREGICIALRELIASASPESLEEYEKTLISVVRTALVDSDEDVREAAAEAFDSLQKVIGKRAIDQVLPYLLSLLRSEDDAENALSGLLTLLTETSRSNVILPNLLPTLLTSPISAFNARALASLAQVASSAMTRRLPIILNSLMDNIVATKNDSLRAELDLAFDTVIVSVDEYDGLNTMMSAMLALVKHDDHRRRAAGDMHLAKFFESAQVDFSRYYPDLIRVLLNAFDDGDKDVVKAAWTALSALTQRLRKEEMESLVVTTRQTLNHVGVAGHSLPGFSLPKGINAILPIFLQGLMNGSAEQRTQAALAISDLIDRTSPEGLRPFVTQITGPLIRVVSERSTELKSAILLTLNNLLEKIPTFLKPFLPQLQRTFAKSLADPSSEILRSRAAKALGTLITMTPRIDPLIAELVTGAKTTDSGVKNAMLKALYEVVSKAGGNMSDVSRNSILGLIDSESGEDDDALNITFAKLLGALIKVLPQDAATSLIKSRVLINHFSRPSVLALNAVLVEAPEALTKQLADATQTVIVHGLSYKDPYISDNCVLAAGKYLLAESSNKSFDHTKPLFDALAQVIPPGHPVDTRRLTLVVIRTISREHNDLTRPHLETLVPPIFASVRDMVIPVKLSAESAFLSIFNVVDSENEVFNKYMAGPGTKLGLGPQRSMKEYFTRVALRLSSQAKERREAEGGVRGFLSTEEGEDLREIMSIGRVDLGEGTFGDEVNLRTQKRLAAAVAGCGQRKIWLDPNEVNEISNANSRNTVRKLIADGLIIRKPVTMHSRSRSRELTAARRLGRHRGMGKRKGTADARMPRLVLHHERYGCWDIVGEGIVLICLVSDSQVVWMRRLRVLRRLLVKYRAAGKIDKHLYHELYHLSKGNTFKHKRALVEHIHKAKAEAAREQQIKSEMDAKRAKTKAARERRQERITQKRNQMAGEEDEPAAEQ</sequence>
<dbReference type="Gene3D" id="1.10.1650.10">
    <property type="match status" value="1"/>
</dbReference>
<feature type="compositionally biased region" description="Basic and acidic residues" evidence="8">
    <location>
        <begin position="2854"/>
        <end position="2882"/>
    </location>
</feature>
<dbReference type="SUPFAM" id="SSF48140">
    <property type="entry name" value="Ribosomal protein L19 (L19e)"/>
    <property type="match status" value="2"/>
</dbReference>
<dbReference type="InterPro" id="IPR056810">
    <property type="entry name" value="GNC1-like_N"/>
</dbReference>
<dbReference type="GO" id="GO:0022625">
    <property type="term" value="C:cytosolic large ribosomal subunit"/>
    <property type="evidence" value="ECO:0007669"/>
    <property type="project" value="InterPro"/>
</dbReference>
<dbReference type="Pfam" id="PF24987">
    <property type="entry name" value="HEAT_EF3_N"/>
    <property type="match status" value="1"/>
</dbReference>
<dbReference type="GO" id="GO:0003735">
    <property type="term" value="F:structural constituent of ribosome"/>
    <property type="evidence" value="ECO:0007669"/>
    <property type="project" value="InterPro"/>
</dbReference>
<accession>A0AAE0WMG1</accession>
<dbReference type="InterPro" id="IPR016024">
    <property type="entry name" value="ARM-type_fold"/>
</dbReference>
<dbReference type="InterPro" id="IPR015972">
    <property type="entry name" value="Ribosomal_eL19_dom1"/>
</dbReference>
<dbReference type="Gene3D" id="1.10.1200.240">
    <property type="match status" value="1"/>
</dbReference>
<dbReference type="PROSITE" id="PS00526">
    <property type="entry name" value="RIBOSOMAL_L19E"/>
    <property type="match status" value="1"/>
</dbReference>
<dbReference type="CDD" id="cd01417">
    <property type="entry name" value="Ribosomal_L19e_E"/>
    <property type="match status" value="1"/>
</dbReference>
<feature type="domain" description="TOG" evidence="9">
    <location>
        <begin position="1671"/>
        <end position="1921"/>
    </location>
</feature>
<organism evidence="11 12">
    <name type="scientific">Recurvomyces mirabilis</name>
    <dbReference type="NCBI Taxonomy" id="574656"/>
    <lineage>
        <taxon>Eukaryota</taxon>
        <taxon>Fungi</taxon>
        <taxon>Dikarya</taxon>
        <taxon>Ascomycota</taxon>
        <taxon>Pezizomycotina</taxon>
        <taxon>Dothideomycetes</taxon>
        <taxon>Dothideomycetidae</taxon>
        <taxon>Mycosphaerellales</taxon>
        <taxon>Teratosphaeriaceae</taxon>
        <taxon>Recurvomyces</taxon>
    </lineage>
</organism>
<evidence type="ECO:0000256" key="5">
    <source>
        <dbReference type="ARBA" id="ARBA00023274"/>
    </source>
</evidence>
<name>A0AAE0WMG1_9PEZI</name>
<dbReference type="PROSITE" id="PS50077">
    <property type="entry name" value="HEAT_REPEAT"/>
    <property type="match status" value="2"/>
</dbReference>
<dbReference type="PANTHER" id="PTHR23346:SF7">
    <property type="entry name" value="STALLED RIBOSOME SENSOR GCN1"/>
    <property type="match status" value="1"/>
</dbReference>
<evidence type="ECO:0000313" key="11">
    <source>
        <dbReference type="EMBL" id="KAK3674437.1"/>
    </source>
</evidence>
<dbReference type="InterPro" id="IPR033935">
    <property type="entry name" value="Ribosomal_eL19_euk"/>
</dbReference>
<dbReference type="Proteomes" id="UP001274830">
    <property type="component" value="Unassembled WGS sequence"/>
</dbReference>
<feature type="repeat" description="HEAT" evidence="6">
    <location>
        <begin position="1985"/>
        <end position="2022"/>
    </location>
</feature>
<evidence type="ECO:0000256" key="1">
    <source>
        <dbReference type="ARBA" id="ARBA00007366"/>
    </source>
</evidence>
<dbReference type="InterPro" id="IPR021133">
    <property type="entry name" value="HEAT_type_2"/>
</dbReference>
<dbReference type="InterPro" id="IPR057260">
    <property type="entry name" value="Ribosomal_L19e_C"/>
</dbReference>
<dbReference type="InterPro" id="IPR034085">
    <property type="entry name" value="TOG"/>
</dbReference>
<comment type="similarity">
    <text evidence="2 7">Belongs to the eukaryotic ribosomal protein eL19 family.</text>
</comment>
<dbReference type="Pfam" id="PF24993">
    <property type="entry name" value="GNC1_N"/>
    <property type="match status" value="1"/>
</dbReference>
<evidence type="ECO:0000259" key="9">
    <source>
        <dbReference type="SMART" id="SM01349"/>
    </source>
</evidence>
<dbReference type="Gene3D" id="1.25.10.10">
    <property type="entry name" value="Leucine-rich Repeat Variant"/>
    <property type="match status" value="5"/>
</dbReference>
<dbReference type="SMART" id="SM01349">
    <property type="entry name" value="TOG"/>
    <property type="match status" value="2"/>
</dbReference>
<dbReference type="PANTHER" id="PTHR23346">
    <property type="entry name" value="TRANSLATIONAL ACTIVATOR GCN1-RELATED"/>
    <property type="match status" value="1"/>
</dbReference>
<keyword evidence="3" id="KW-0677">Repeat</keyword>
<keyword evidence="5 7" id="KW-0687">Ribonucleoprotein</keyword>
<dbReference type="SMART" id="SM01416">
    <property type="entry name" value="Ribosomal_L19e"/>
    <property type="match status" value="1"/>
</dbReference>
<dbReference type="Pfam" id="PF23271">
    <property type="entry name" value="HEAT_GCN1"/>
    <property type="match status" value="1"/>
</dbReference>
<feature type="repeat" description="HEAT" evidence="6">
    <location>
        <begin position="1525"/>
        <end position="1563"/>
    </location>
</feature>
<dbReference type="EMBL" id="JAUTXT010000019">
    <property type="protein sequence ID" value="KAK3674437.1"/>
    <property type="molecule type" value="Genomic_DNA"/>
</dbReference>
<dbReference type="InterPro" id="IPR011989">
    <property type="entry name" value="ARM-like"/>
</dbReference>
<reference evidence="11" key="1">
    <citation type="submission" date="2023-07" db="EMBL/GenBank/DDBJ databases">
        <title>Black Yeasts Isolated from many extreme environments.</title>
        <authorList>
            <person name="Coleine C."/>
            <person name="Stajich J.E."/>
            <person name="Selbmann L."/>
        </authorList>
    </citation>
    <scope>NUCLEOTIDE SEQUENCE</scope>
    <source>
        <strain evidence="11">CCFEE 5485</strain>
    </source>
</reference>
<feature type="compositionally biased region" description="Acidic residues" evidence="8">
    <location>
        <begin position="2890"/>
        <end position="2899"/>
    </location>
</feature>
<feature type="region of interest" description="Disordered" evidence="8">
    <location>
        <begin position="2854"/>
        <end position="2899"/>
    </location>
</feature>
<feature type="domain" description="TOG" evidence="9">
    <location>
        <begin position="1348"/>
        <end position="1584"/>
    </location>
</feature>
<dbReference type="Pfam" id="PF25801">
    <property type="entry name" value="HEAT_GCN1_C_2"/>
    <property type="match status" value="1"/>
</dbReference>
<dbReference type="GO" id="GO:0030295">
    <property type="term" value="F:protein kinase activator activity"/>
    <property type="evidence" value="ECO:0007669"/>
    <property type="project" value="UniProtKB-ARBA"/>
</dbReference>
<dbReference type="Pfam" id="PF01280">
    <property type="entry name" value="Ribosomal_L19e"/>
    <property type="match status" value="1"/>
</dbReference>
<evidence type="ECO:0000259" key="10">
    <source>
        <dbReference type="SMART" id="SM01416"/>
    </source>
</evidence>
<evidence type="ECO:0000313" key="12">
    <source>
        <dbReference type="Proteomes" id="UP001274830"/>
    </source>
</evidence>
<gene>
    <name evidence="11" type="primary">GCN1</name>
    <name evidence="11" type="ORF">LTR78_005523</name>
</gene>
<dbReference type="InterPro" id="IPR023638">
    <property type="entry name" value="Ribosomal_eL19_CS"/>
</dbReference>
<dbReference type="FunFam" id="1.25.10.10:FF:000090">
    <property type="entry name" value="eIF-2-alpha kinase activator GCN1"/>
    <property type="match status" value="1"/>
</dbReference>
<comment type="similarity">
    <text evidence="1">Belongs to the GCN1 family.</text>
</comment>
<feature type="domain" description="Large ribosomal subunit protein eL19" evidence="10">
    <location>
        <begin position="2680"/>
        <end position="2850"/>
    </location>
</feature>
<dbReference type="FunFam" id="1.10.1650.10:FF:000001">
    <property type="entry name" value="Ribosomal protein L19"/>
    <property type="match status" value="1"/>
</dbReference>
<dbReference type="InterPro" id="IPR000196">
    <property type="entry name" value="Ribosomal_eL19_dom"/>
</dbReference>
<dbReference type="Pfam" id="PF24916">
    <property type="entry name" value="HEAT_GCN1_fung"/>
    <property type="match status" value="1"/>
</dbReference>
<dbReference type="Pfam" id="PF12074">
    <property type="entry name" value="Gcn1_N"/>
    <property type="match status" value="1"/>
</dbReference>